<sequence>MSHENYSPLNFRDKDSLWCVWCAEVRAALVDCIANKLGKPATSLPMLSDQQLWDGFCAEVAECRRKLANNE</sequence>
<name>A0ABR6XVT7_9BURK</name>
<comment type="caution">
    <text evidence="1">The sequence shown here is derived from an EMBL/GenBank/DDBJ whole genome shotgun (WGS) entry which is preliminary data.</text>
</comment>
<evidence type="ECO:0000313" key="1">
    <source>
        <dbReference type="EMBL" id="MBC3833597.1"/>
    </source>
</evidence>
<organism evidence="1 2">
    <name type="scientific">Undibacterium amnicola</name>
    <dbReference type="NCBI Taxonomy" id="1834038"/>
    <lineage>
        <taxon>Bacteria</taxon>
        <taxon>Pseudomonadati</taxon>
        <taxon>Pseudomonadota</taxon>
        <taxon>Betaproteobacteria</taxon>
        <taxon>Burkholderiales</taxon>
        <taxon>Oxalobacteraceae</taxon>
        <taxon>Undibacterium</taxon>
    </lineage>
</organism>
<keyword evidence="2" id="KW-1185">Reference proteome</keyword>
<gene>
    <name evidence="1" type="ORF">H8K33_18975</name>
</gene>
<proteinExistence type="predicted"/>
<dbReference type="Proteomes" id="UP000643610">
    <property type="component" value="Unassembled WGS sequence"/>
</dbReference>
<accession>A0ABR6XVT7</accession>
<protein>
    <submittedName>
        <fullName evidence="1">Uncharacterized protein</fullName>
    </submittedName>
</protein>
<reference evidence="1 2" key="1">
    <citation type="submission" date="2020-08" db="EMBL/GenBank/DDBJ databases">
        <title>Novel species isolated from subtropical streams in China.</title>
        <authorList>
            <person name="Lu H."/>
        </authorList>
    </citation>
    <scope>NUCLEOTIDE SEQUENCE [LARGE SCALE GENOMIC DNA]</scope>
    <source>
        <strain evidence="1 2">KCTC 52442</strain>
    </source>
</reference>
<dbReference type="EMBL" id="JACOFU010000011">
    <property type="protein sequence ID" value="MBC3833597.1"/>
    <property type="molecule type" value="Genomic_DNA"/>
</dbReference>
<evidence type="ECO:0000313" key="2">
    <source>
        <dbReference type="Proteomes" id="UP000643610"/>
    </source>
</evidence>
<dbReference type="RefSeq" id="WP_186892646.1">
    <property type="nucleotide sequence ID" value="NZ_JACOFU010000011.1"/>
</dbReference>